<dbReference type="InterPro" id="IPR001394">
    <property type="entry name" value="Peptidase_C19_UCH"/>
</dbReference>
<dbReference type="InterPro" id="IPR018200">
    <property type="entry name" value="USP_CS"/>
</dbReference>
<evidence type="ECO:0000259" key="4">
    <source>
        <dbReference type="PROSITE" id="PS50235"/>
    </source>
</evidence>
<feature type="compositionally biased region" description="Pro residues" evidence="3">
    <location>
        <begin position="1691"/>
        <end position="1705"/>
    </location>
</feature>
<name>A0A7R9IDR9_9NEOP</name>
<protein>
    <recommendedName>
        <fullName evidence="4">USP domain-containing protein</fullName>
    </recommendedName>
</protein>
<dbReference type="InterPro" id="IPR028889">
    <property type="entry name" value="USP"/>
</dbReference>
<feature type="region of interest" description="Disordered" evidence="3">
    <location>
        <begin position="1664"/>
        <end position="1773"/>
    </location>
</feature>
<dbReference type="GO" id="GO:0004843">
    <property type="term" value="F:cysteine-type deubiquitinase activity"/>
    <property type="evidence" value="ECO:0007669"/>
    <property type="project" value="InterPro"/>
</dbReference>
<evidence type="ECO:0000256" key="3">
    <source>
        <dbReference type="SAM" id="MobiDB-lite"/>
    </source>
</evidence>
<dbReference type="Pfam" id="PF22900">
    <property type="entry name" value="UCH_UBL1"/>
    <property type="match status" value="1"/>
</dbReference>
<dbReference type="PROSITE" id="PS50235">
    <property type="entry name" value="USP_3"/>
    <property type="match status" value="1"/>
</dbReference>
<feature type="compositionally biased region" description="Acidic residues" evidence="3">
    <location>
        <begin position="1669"/>
        <end position="1684"/>
    </location>
</feature>
<dbReference type="PANTHER" id="PTHR24006">
    <property type="entry name" value="UBIQUITIN CARBOXYL-TERMINAL HYDROLASE"/>
    <property type="match status" value="1"/>
</dbReference>
<dbReference type="GO" id="GO:0016477">
    <property type="term" value="P:cell migration"/>
    <property type="evidence" value="ECO:0007669"/>
    <property type="project" value="TreeGrafter"/>
</dbReference>
<dbReference type="GO" id="GO:0016579">
    <property type="term" value="P:protein deubiquitination"/>
    <property type="evidence" value="ECO:0007669"/>
    <property type="project" value="InterPro"/>
</dbReference>
<reference evidence="5" key="1">
    <citation type="submission" date="2020-11" db="EMBL/GenBank/DDBJ databases">
        <authorList>
            <person name="Tran Van P."/>
        </authorList>
    </citation>
    <scope>NUCLEOTIDE SEQUENCE</scope>
</reference>
<feature type="compositionally biased region" description="Low complexity" evidence="3">
    <location>
        <begin position="209"/>
        <end position="223"/>
    </location>
</feature>
<evidence type="ECO:0000256" key="2">
    <source>
        <dbReference type="ARBA" id="ARBA00022553"/>
    </source>
</evidence>
<dbReference type="PROSITE" id="PS00972">
    <property type="entry name" value="USP_1"/>
    <property type="match status" value="1"/>
</dbReference>
<dbReference type="InterPro" id="IPR055176">
    <property type="entry name" value="UBP24/USP9X/USP9Y_UBL"/>
</dbReference>
<proteinExistence type="inferred from homology"/>
<evidence type="ECO:0000313" key="5">
    <source>
        <dbReference type="EMBL" id="CAD7456399.1"/>
    </source>
</evidence>
<dbReference type="InterPro" id="IPR050164">
    <property type="entry name" value="Peptidase_C19"/>
</dbReference>
<dbReference type="PANTHER" id="PTHR24006:SF925">
    <property type="entry name" value="UBIQUITINYL HYDROLASE 1"/>
    <property type="match status" value="1"/>
</dbReference>
<dbReference type="GO" id="GO:0005634">
    <property type="term" value="C:nucleus"/>
    <property type="evidence" value="ECO:0007669"/>
    <property type="project" value="TreeGrafter"/>
</dbReference>
<dbReference type="SUPFAM" id="SSF54001">
    <property type="entry name" value="Cysteine proteinases"/>
    <property type="match status" value="1"/>
</dbReference>
<feature type="compositionally biased region" description="Low complexity" evidence="3">
    <location>
        <begin position="1731"/>
        <end position="1742"/>
    </location>
</feature>
<feature type="region of interest" description="Disordered" evidence="3">
    <location>
        <begin position="206"/>
        <end position="228"/>
    </location>
</feature>
<dbReference type="InterPro" id="IPR021905">
    <property type="entry name" value="DUF3517"/>
</dbReference>
<evidence type="ECO:0000256" key="1">
    <source>
        <dbReference type="ARBA" id="ARBA00009085"/>
    </source>
</evidence>
<dbReference type="Gene3D" id="3.90.70.10">
    <property type="entry name" value="Cysteine proteinases"/>
    <property type="match status" value="1"/>
</dbReference>
<dbReference type="GO" id="GO:0005829">
    <property type="term" value="C:cytosol"/>
    <property type="evidence" value="ECO:0007669"/>
    <property type="project" value="TreeGrafter"/>
</dbReference>
<dbReference type="EMBL" id="OE001265">
    <property type="protein sequence ID" value="CAD7456399.1"/>
    <property type="molecule type" value="Genomic_DNA"/>
</dbReference>
<keyword evidence="2" id="KW-0597">Phosphoprotein</keyword>
<gene>
    <name evidence="5" type="ORF">TTEB3V08_LOCUS4429</name>
</gene>
<accession>A0A7R9IDR9</accession>
<organism evidence="5">
    <name type="scientific">Timema tahoe</name>
    <dbReference type="NCBI Taxonomy" id="61484"/>
    <lineage>
        <taxon>Eukaryota</taxon>
        <taxon>Metazoa</taxon>
        <taxon>Ecdysozoa</taxon>
        <taxon>Arthropoda</taxon>
        <taxon>Hexapoda</taxon>
        <taxon>Insecta</taxon>
        <taxon>Pterygota</taxon>
        <taxon>Neoptera</taxon>
        <taxon>Polyneoptera</taxon>
        <taxon>Phasmatodea</taxon>
        <taxon>Timematodea</taxon>
        <taxon>Timematoidea</taxon>
        <taxon>Timematidae</taxon>
        <taxon>Timema</taxon>
    </lineage>
</organism>
<feature type="domain" description="USP" evidence="4">
    <location>
        <begin position="814"/>
        <end position="1151"/>
    </location>
</feature>
<feature type="compositionally biased region" description="Polar residues" evidence="3">
    <location>
        <begin position="1708"/>
        <end position="1718"/>
    </location>
</feature>
<dbReference type="SUPFAM" id="SSF48371">
    <property type="entry name" value="ARM repeat"/>
    <property type="match status" value="1"/>
</dbReference>
<dbReference type="InterPro" id="IPR016024">
    <property type="entry name" value="ARM-type_fold"/>
</dbReference>
<dbReference type="Pfam" id="PF00443">
    <property type="entry name" value="UCH"/>
    <property type="match status" value="1"/>
</dbReference>
<sequence>MEGNNKQWGRDSRPRYRVAEGGMKEVNTNLGPRLQASLLEFHDSFVSECLDRLRAHYDTVSVLNQAAEKEEDPVLATRLQAEAVRMCRVMKVLQEYIGECDGDFTVERKILPLHRACRGKHLTLVVRFSNPGRTVDDLDMFTHSNDTLASLRRQVLRRIKATGANVKLDLLINGELLFPVEDRKLLSQIPLRDKMLLTAKLSQVNANMPSSPDSSSDSSTSSPQHLYDGPNLEAENCLPGVFMSQRPTCAQFFFQLADLGCTLQYPPLRDGARMLLKLIPPDTFTVECLHTLFQLHARAPVDQGTSSPPPAAACTVDTLFFGPSPSQVLYNLEVMYALLMPALDPLSDKAFEFQFNFMKSGDAPVILEMLTKNNFLPSADAATKRSAYLTVLKICKLLLTVIGHVMSRVTEDPQSSPPQHIECGVPDGNLPMSPVAVLRNALHSIPSQNTEYMLRSVALKLAQGMAEQILMASSEGERARPMFLQALSWELPNMSTVRAVIRLAWASSSGNLQLLNASPEELHRMHDHRTATRLPDTEDVLVCKEALEVLTIALVLNPKCLEALVKDKMWHTFIIDLLLLCKNRSVRMAAAEQFLLMSTWCSASQQPLQFCITLLFTVLGTTVVEHAAGSHEYFQLLCRLLNYAFMSSCPLPNAETLLNTEINWLKMVRENVKTTGDTQVDEAVLEGHLGIAKELLSFMPPDKKYEIGSEDKRPEPINLVRELVEDFIFPASRLMLHLQRTGELCADQAVPVCSTPLTTNAAFDLLVGLCVACAPNMRLLVHMLTDMFYSDRDEPLEEWDYLPPVGPRPQKGFVGLKNAGATCYMNSVLQQLYMVESIRVGILASEGAAVDLNEDFSGEERMEGEGNMETNENECNDEKCGAEESRKEYNIGILKQVQAIFGHLAYSKLQYYVPRGLWRHFKLQGEPVNLREQQDAVEFFMSLVESIDEALKALGQEQIMGKILGGSYSDQKICKGCPHRYSKEEPFSVISVDIRNHSTLLDSLEQYVKGELLEGADAYHCDKCNKKVVTVKRLCVKKLPPILAIQLKRFEYDFERVCAIKFNDYFEFPRDLDMDPYTGRATRKHTDGTSKWYKFDDGEVSECKMDDDEEIKTQCFGGEYMGEVFDHMLKRLSYRRQKRWWNAYMLFYTRLDVEENSLIKSLNELSLSDTQLGIMKMPPAIERSVRKQNIKFMHNRNQFSAEYFQFVRKLVSCNSAPLTRQHNSEKLNSETEELLMLSCQLASRFLFHTGFHTKKTLRGAATEWYDVLCHHLRSSKPVRSWFAHNMLFKHPHRFCEYLLMCPSTEVRSAFMKIIVFLAHFSLQDGPCPPPMVDAPLILLDPHATLSDHLLHAVLLLLHKEVADHGRHLPHFFTLFHMYASLGISEKTQLLKLNVPATFMLVALDEGPGPAIKYQYPELTKLHQVVSQLIRCCDVSHKCQSSQMSQGNVALPNPYGDPACPDFIMPIQPQAAEILFGRTSYIKKMIEDANLSDETVKLLQFCCWENPHFSRTVLSELLWQIAYAYCHELRHHMDLLLAMLLLEDSWQTHRIHNALKGVPEEREGLFDTVQRSKNHYQKRAYQCIKCMVALFSKCRAAHQMLHSNAEIKRKWMVAVEWLQDELERRPYAPNAQYSYNNWSPPAQSNESTNGYFLERSSSARKTLERACELCPEEEPEVEELLEEGEGSQPEEQQPPPPPPQQRPAPNPAYSHNTATQRILSKSHMWVSNPEGSSQQQPPVQPTSNEEGMEPATSSQSADDQPPPPATTDQPPSYH</sequence>
<dbReference type="Pfam" id="PF12030">
    <property type="entry name" value="DUF3517"/>
    <property type="match status" value="1"/>
</dbReference>
<comment type="similarity">
    <text evidence="1">Belongs to the peptidase C19 family.</text>
</comment>
<dbReference type="InterPro" id="IPR038765">
    <property type="entry name" value="Papain-like_cys_pep_sf"/>
</dbReference>